<protein>
    <submittedName>
        <fullName evidence="8">Uncharacterized protein</fullName>
    </submittedName>
</protein>
<dbReference type="AlphaFoldDB" id="A0AAW2YN61"/>
<accession>A0AAW2YN61</accession>
<evidence type="ECO:0000256" key="6">
    <source>
        <dbReference type="SAM" id="Coils"/>
    </source>
</evidence>
<reference evidence="8 9" key="1">
    <citation type="submission" date="2024-03" db="EMBL/GenBank/DDBJ databases">
        <title>The Acrasis kona genome and developmental transcriptomes reveal deep origins of eukaryotic multicellular pathways.</title>
        <authorList>
            <person name="Sheikh S."/>
            <person name="Fu C.-J."/>
            <person name="Brown M.W."/>
            <person name="Baldauf S.L."/>
        </authorList>
    </citation>
    <scope>NUCLEOTIDE SEQUENCE [LARGE SCALE GENOMIC DNA]</scope>
    <source>
        <strain evidence="8 9">ATCC MYA-3509</strain>
    </source>
</reference>
<dbReference type="PANTHER" id="PTHR14152:SF5">
    <property type="entry name" value="U4_U6.U5 TRI-SNRNP-ASSOCIATED PROTEIN 1"/>
    <property type="match status" value="1"/>
</dbReference>
<evidence type="ECO:0000313" key="9">
    <source>
        <dbReference type="Proteomes" id="UP001431209"/>
    </source>
</evidence>
<comment type="similarity">
    <text evidence="2">Belongs to the SNU66/SART1 family.</text>
</comment>
<dbReference type="GO" id="GO:0000481">
    <property type="term" value="P:maturation of 5S rRNA"/>
    <property type="evidence" value="ECO:0007669"/>
    <property type="project" value="TreeGrafter"/>
</dbReference>
<name>A0AAW2YN61_9EUKA</name>
<feature type="compositionally biased region" description="Basic and acidic residues" evidence="7">
    <location>
        <begin position="1"/>
        <end position="29"/>
    </location>
</feature>
<feature type="compositionally biased region" description="Polar residues" evidence="7">
    <location>
        <begin position="335"/>
        <end position="354"/>
    </location>
</feature>
<evidence type="ECO:0000256" key="2">
    <source>
        <dbReference type="ARBA" id="ARBA00006076"/>
    </source>
</evidence>
<feature type="compositionally biased region" description="Polar residues" evidence="7">
    <location>
        <begin position="284"/>
        <end position="298"/>
    </location>
</feature>
<evidence type="ECO:0000256" key="7">
    <source>
        <dbReference type="SAM" id="MobiDB-lite"/>
    </source>
</evidence>
<dbReference type="Pfam" id="PF19252">
    <property type="entry name" value="HIND"/>
    <property type="match status" value="1"/>
</dbReference>
<feature type="compositionally biased region" description="Basic and acidic residues" evidence="7">
    <location>
        <begin position="76"/>
        <end position="94"/>
    </location>
</feature>
<keyword evidence="6" id="KW-0175">Coiled coil</keyword>
<dbReference type="EMBL" id="JAOPGA020000450">
    <property type="protein sequence ID" value="KAL0478640.1"/>
    <property type="molecule type" value="Genomic_DNA"/>
</dbReference>
<comment type="caution">
    <text evidence="8">The sequence shown here is derived from an EMBL/GenBank/DDBJ whole genome shotgun (WGS) entry which is preliminary data.</text>
</comment>
<dbReference type="GO" id="GO:0046540">
    <property type="term" value="C:U4/U6 x U5 tri-snRNP complex"/>
    <property type="evidence" value="ECO:0007669"/>
    <property type="project" value="InterPro"/>
</dbReference>
<evidence type="ECO:0000256" key="4">
    <source>
        <dbReference type="ARBA" id="ARBA00023187"/>
    </source>
</evidence>
<feature type="region of interest" description="Disordered" evidence="7">
    <location>
        <begin position="332"/>
        <end position="377"/>
    </location>
</feature>
<dbReference type="InterPro" id="IPR045347">
    <property type="entry name" value="HIND"/>
</dbReference>
<dbReference type="Proteomes" id="UP001431209">
    <property type="component" value="Unassembled WGS sequence"/>
</dbReference>
<feature type="region of interest" description="Disordered" evidence="7">
    <location>
        <begin position="1"/>
        <end position="49"/>
    </location>
</feature>
<dbReference type="GO" id="GO:0045292">
    <property type="term" value="P:mRNA cis splicing, via spliceosome"/>
    <property type="evidence" value="ECO:0007669"/>
    <property type="project" value="TreeGrafter"/>
</dbReference>
<keyword evidence="3" id="KW-0507">mRNA processing</keyword>
<feature type="compositionally biased region" description="Polar residues" evidence="7">
    <location>
        <begin position="34"/>
        <end position="49"/>
    </location>
</feature>
<feature type="region of interest" description="Disordered" evidence="7">
    <location>
        <begin position="281"/>
        <end position="302"/>
    </location>
</feature>
<feature type="compositionally biased region" description="Basic and acidic residues" evidence="7">
    <location>
        <begin position="104"/>
        <end position="115"/>
    </location>
</feature>
<sequence length="696" mass="79905">MGDRNDRYGHSKSDGSTRSQSIDEDKSMRESLPSFKTETSADGTISMSIEDTNKLRISLGLKPLKVAEEDLKKQNEIFVSSKDDGKKDEQDALKRIQQARMRRKEREILRTKGLADDSDEEKDEKKQLLSFVKNQKEAQDRIKKSQQDAKEILQLELESEEAIQDTIRRKKKDLPKYDSSDIKDIKIAHDTSTVNNSMGDTGIILTLQDKDVMDESEDQLENTTLLDAEKREWNKKNAKKKGPGMGVNRGTYDATISLEEDQDLLSQYDDDKQELQRKSFVVDQANNSSSVSQPPTTFKNEEEDGRISYNVNDYAQRIAQDYVQKPVKVKKRTQKNVQMKQRSAESIINTTEADQSQHRGRRRVQEDVPEQDHLNKMDHGYEIALRKAKERAEALLKRDTTRPEDVVLEGVQEAIRQESEVQPNENVIKFDPVSEFARNVKKENDEDDMYRVNVPTVKKRVTASNPSNIKKRSTFDDENDVDMNEPAPVQQPLPSTSESEPTTDEPTEETSNEVDKEDLLQEPTIGTGLAAALRFAESKGLLAANDNDYGGRNNDKPLSIMERTKKRPHNVFQSFDDTNADEDEDMFIGRVNKFGERMTPKDQFRELSRHFHNAFPSKNKQEKELKRYEQKMRKKNASETDTPLNAVKHHEKIVEKLQQPYFIVEDTNLSVVAKAAKEVAKENPELHKKKKLKINK</sequence>
<organism evidence="8 9">
    <name type="scientific">Acrasis kona</name>
    <dbReference type="NCBI Taxonomy" id="1008807"/>
    <lineage>
        <taxon>Eukaryota</taxon>
        <taxon>Discoba</taxon>
        <taxon>Heterolobosea</taxon>
        <taxon>Tetramitia</taxon>
        <taxon>Eutetramitia</taxon>
        <taxon>Acrasidae</taxon>
        <taxon>Acrasis</taxon>
    </lineage>
</organism>
<feature type="region of interest" description="Disordered" evidence="7">
    <location>
        <begin position="441"/>
        <end position="525"/>
    </location>
</feature>
<feature type="coiled-coil region" evidence="6">
    <location>
        <begin position="135"/>
        <end position="163"/>
    </location>
</feature>
<feature type="compositionally biased region" description="Basic and acidic residues" evidence="7">
    <location>
        <begin position="363"/>
        <end position="377"/>
    </location>
</feature>
<dbReference type="InterPro" id="IPR005011">
    <property type="entry name" value="SNU66/SART1"/>
</dbReference>
<keyword evidence="5" id="KW-0539">Nucleus</keyword>
<proteinExistence type="inferred from homology"/>
<gene>
    <name evidence="8" type="ORF">AKO1_002087</name>
</gene>
<evidence type="ECO:0000256" key="5">
    <source>
        <dbReference type="ARBA" id="ARBA00023242"/>
    </source>
</evidence>
<dbReference type="PANTHER" id="PTHR14152">
    <property type="entry name" value="SQUAMOUS CELL CARCINOMA ANTIGEN RECOGNISED BY CYTOTOXIC T LYMPHOCYTES"/>
    <property type="match status" value="1"/>
</dbReference>
<evidence type="ECO:0000313" key="8">
    <source>
        <dbReference type="EMBL" id="KAL0478640.1"/>
    </source>
</evidence>
<dbReference type="Pfam" id="PF03343">
    <property type="entry name" value="SART-1"/>
    <property type="match status" value="1"/>
</dbReference>
<feature type="compositionally biased region" description="Acidic residues" evidence="7">
    <location>
        <begin position="501"/>
        <end position="512"/>
    </location>
</feature>
<feature type="region of interest" description="Disordered" evidence="7">
    <location>
        <begin position="224"/>
        <end position="251"/>
    </location>
</feature>
<evidence type="ECO:0000256" key="3">
    <source>
        <dbReference type="ARBA" id="ARBA00022664"/>
    </source>
</evidence>
<comment type="subcellular location">
    <subcellularLocation>
        <location evidence="1">Nucleus</location>
    </subcellularLocation>
</comment>
<keyword evidence="9" id="KW-1185">Reference proteome</keyword>
<keyword evidence="4" id="KW-0508">mRNA splicing</keyword>
<evidence type="ECO:0000256" key="1">
    <source>
        <dbReference type="ARBA" id="ARBA00004123"/>
    </source>
</evidence>
<feature type="region of interest" description="Disordered" evidence="7">
    <location>
        <begin position="76"/>
        <end position="126"/>
    </location>
</feature>